<evidence type="ECO:0000256" key="4">
    <source>
        <dbReference type="ARBA" id="ARBA00022692"/>
    </source>
</evidence>
<feature type="domain" description="HAMP" evidence="12">
    <location>
        <begin position="402"/>
        <end position="461"/>
    </location>
</feature>
<dbReference type="EMBL" id="JACJPW010000042">
    <property type="protein sequence ID" value="MBD2182775.1"/>
    <property type="molecule type" value="Genomic_DNA"/>
</dbReference>
<evidence type="ECO:0000259" key="12">
    <source>
        <dbReference type="PROSITE" id="PS50885"/>
    </source>
</evidence>
<dbReference type="Gene3D" id="6.10.340.10">
    <property type="match status" value="1"/>
</dbReference>
<reference evidence="13" key="1">
    <citation type="journal article" date="2015" name="ISME J.">
        <title>Draft Genome Sequence of Streptomyces incarnatus NRRL8089, which Produces the Nucleoside Antibiotic Sinefungin.</title>
        <authorList>
            <person name="Oshima K."/>
            <person name="Hattori M."/>
            <person name="Shimizu H."/>
            <person name="Fukuda K."/>
            <person name="Nemoto M."/>
            <person name="Inagaki K."/>
            <person name="Tamura T."/>
        </authorList>
    </citation>
    <scope>NUCLEOTIDE SEQUENCE</scope>
    <source>
        <strain evidence="13">FACHB-1375</strain>
    </source>
</reference>
<dbReference type="CDD" id="cd06225">
    <property type="entry name" value="HAMP"/>
    <property type="match status" value="1"/>
</dbReference>
<dbReference type="InterPro" id="IPR033479">
    <property type="entry name" value="dCache_1"/>
</dbReference>
<organism evidence="13 14">
    <name type="scientific">Aerosakkonema funiforme FACHB-1375</name>
    <dbReference type="NCBI Taxonomy" id="2949571"/>
    <lineage>
        <taxon>Bacteria</taxon>
        <taxon>Bacillati</taxon>
        <taxon>Cyanobacteriota</taxon>
        <taxon>Cyanophyceae</taxon>
        <taxon>Oscillatoriophycideae</taxon>
        <taxon>Aerosakkonematales</taxon>
        <taxon>Aerosakkonemataceae</taxon>
        <taxon>Aerosakkonema</taxon>
    </lineage>
</organism>
<evidence type="ECO:0000256" key="6">
    <source>
        <dbReference type="ARBA" id="ARBA00023136"/>
    </source>
</evidence>
<dbReference type="CDD" id="cd12913">
    <property type="entry name" value="PDC1_MCP_like"/>
    <property type="match status" value="1"/>
</dbReference>
<keyword evidence="7 9" id="KW-0807">Transducer</keyword>
<proteinExistence type="inferred from homology"/>
<evidence type="ECO:0000256" key="1">
    <source>
        <dbReference type="ARBA" id="ARBA00004651"/>
    </source>
</evidence>
<keyword evidence="6 10" id="KW-0472">Membrane</keyword>
<dbReference type="InterPro" id="IPR004089">
    <property type="entry name" value="MCPsignal_dom"/>
</dbReference>
<dbReference type="PANTHER" id="PTHR32089">
    <property type="entry name" value="METHYL-ACCEPTING CHEMOTAXIS PROTEIN MCPB"/>
    <property type="match status" value="1"/>
</dbReference>
<dbReference type="GO" id="GO:0007165">
    <property type="term" value="P:signal transduction"/>
    <property type="evidence" value="ECO:0007669"/>
    <property type="project" value="UniProtKB-KW"/>
</dbReference>
<keyword evidence="4 10" id="KW-0812">Transmembrane</keyword>
<dbReference type="AlphaFoldDB" id="A0A926VFL9"/>
<keyword evidence="5 10" id="KW-1133">Transmembrane helix</keyword>
<dbReference type="PANTHER" id="PTHR32089:SF120">
    <property type="entry name" value="METHYL-ACCEPTING CHEMOTAXIS PROTEIN TLPQ"/>
    <property type="match status" value="1"/>
</dbReference>
<dbReference type="Pfam" id="PF02743">
    <property type="entry name" value="dCache_1"/>
    <property type="match status" value="1"/>
</dbReference>
<dbReference type="InterPro" id="IPR003660">
    <property type="entry name" value="HAMP_dom"/>
</dbReference>
<evidence type="ECO:0000256" key="9">
    <source>
        <dbReference type="PROSITE-ProRule" id="PRU00284"/>
    </source>
</evidence>
<dbReference type="SMART" id="SM00304">
    <property type="entry name" value="HAMP"/>
    <property type="match status" value="1"/>
</dbReference>
<dbReference type="SMART" id="SM00283">
    <property type="entry name" value="MA"/>
    <property type="match status" value="1"/>
</dbReference>
<comment type="subcellular location">
    <subcellularLocation>
        <location evidence="1">Cell membrane</location>
        <topology evidence="1">Multi-pass membrane protein</topology>
    </subcellularLocation>
</comment>
<name>A0A926VFL9_9CYAN</name>
<comment type="similarity">
    <text evidence="8">Belongs to the methyl-accepting chemotaxis (MCP) protein family.</text>
</comment>
<dbReference type="SUPFAM" id="SSF58104">
    <property type="entry name" value="Methyl-accepting chemotaxis protein (MCP) signaling domain"/>
    <property type="match status" value="1"/>
</dbReference>
<comment type="caution">
    <text evidence="13">The sequence shown here is derived from an EMBL/GenBank/DDBJ whole genome shotgun (WGS) entry which is preliminary data.</text>
</comment>
<evidence type="ECO:0000256" key="8">
    <source>
        <dbReference type="ARBA" id="ARBA00029447"/>
    </source>
</evidence>
<protein>
    <submittedName>
        <fullName evidence="13">Methyl-accepting chemotaxis protein</fullName>
    </submittedName>
</protein>
<keyword evidence="2" id="KW-1003">Cell membrane</keyword>
<gene>
    <name evidence="13" type="ORF">H6G03_17180</name>
</gene>
<sequence>MKSSNVKWHKSLNTQTLIGVGAIAVGLIASLILAIEIEGKKLVFAESSRLIEQTGDNAVSDLENRSREIAALARSIGATAEELPKSEIVFKQVLPKVIDFQGDLAVAGGGFWPEPYAFDSKVERRSFFWGRESNNSLKYYDDYNKSGYHNTDWYVVAKYLEPGRCFWSRSYVDPYSNEPMVTCTVATQDNRKFSGVATIDLKLGGLQAFTESWQRKTGGYIFIVDRDNKFITFPQLSLVKKIETDSSGKSTQEFIQASEFAVKQPSFEPIARALEAINQKILRQAQQMPKYSKETAAKLDEQSDQIDRQQAELMAAVLADPLKQEQQQNQRFQEFEIKNDWLLQEKSTVYIFHVPSSYWKVVIVKPMSESTLVASRMAYLLISRSALIVVIAAFLGLVSVRYLLIKPVQSLNKVARDIELNASQIDPSKWQNILPLNRSDEVGQLANSFNDMIGQLKTSFDKLNEVIMQANQVGMKVTSSTMQITTAGKQLESTVVQQAVSTNEVKATASEIAATNGVLAKTMEDITQKAQATAASASNSQASLMEMADGMYQLATATTAISSRLAIMNEKANNINSVVTKISKVADRINLISLNAGIEAEKAGEYGVGFTVVAREVKRLADNTAVASQEIEEMIEDIQLSVSKGVEEMDKFSQQVSRYVKQVERISGEIAAVIFEVQSLTPQFEKVSHNMEGQFKGAQQISNAISHLSEASQQTVASLQQTNLVLEQLNDTAFVLQSIISMKVNS</sequence>
<dbReference type="Gene3D" id="3.30.450.20">
    <property type="entry name" value="PAS domain"/>
    <property type="match status" value="1"/>
</dbReference>
<feature type="transmembrane region" description="Helical" evidence="10">
    <location>
        <begin position="386"/>
        <end position="404"/>
    </location>
</feature>
<keyword evidence="14" id="KW-1185">Reference proteome</keyword>
<dbReference type="PROSITE" id="PS50111">
    <property type="entry name" value="CHEMOTAXIS_TRANSDUC_2"/>
    <property type="match status" value="1"/>
</dbReference>
<evidence type="ECO:0000313" key="14">
    <source>
        <dbReference type="Proteomes" id="UP000641646"/>
    </source>
</evidence>
<dbReference type="GO" id="GO:0005886">
    <property type="term" value="C:plasma membrane"/>
    <property type="evidence" value="ECO:0007669"/>
    <property type="project" value="UniProtKB-SubCell"/>
</dbReference>
<evidence type="ECO:0000256" key="10">
    <source>
        <dbReference type="SAM" id="Phobius"/>
    </source>
</evidence>
<evidence type="ECO:0000259" key="11">
    <source>
        <dbReference type="PROSITE" id="PS50111"/>
    </source>
</evidence>
<evidence type="ECO:0000256" key="2">
    <source>
        <dbReference type="ARBA" id="ARBA00022475"/>
    </source>
</evidence>
<dbReference type="Pfam" id="PF00015">
    <property type="entry name" value="MCPsignal"/>
    <property type="match status" value="1"/>
</dbReference>
<evidence type="ECO:0000256" key="5">
    <source>
        <dbReference type="ARBA" id="ARBA00022989"/>
    </source>
</evidence>
<keyword evidence="3" id="KW-0145">Chemotaxis</keyword>
<feature type="transmembrane region" description="Helical" evidence="10">
    <location>
        <begin position="12"/>
        <end position="35"/>
    </location>
</feature>
<evidence type="ECO:0000256" key="7">
    <source>
        <dbReference type="ARBA" id="ARBA00023224"/>
    </source>
</evidence>
<dbReference type="Pfam" id="PF00672">
    <property type="entry name" value="HAMP"/>
    <property type="match status" value="1"/>
</dbReference>
<dbReference type="Gene3D" id="1.10.287.950">
    <property type="entry name" value="Methyl-accepting chemotaxis protein"/>
    <property type="match status" value="1"/>
</dbReference>
<evidence type="ECO:0000313" key="13">
    <source>
        <dbReference type="EMBL" id="MBD2182775.1"/>
    </source>
</evidence>
<reference evidence="13" key="2">
    <citation type="submission" date="2020-08" db="EMBL/GenBank/DDBJ databases">
        <authorList>
            <person name="Chen M."/>
            <person name="Teng W."/>
            <person name="Zhao L."/>
            <person name="Hu C."/>
            <person name="Zhou Y."/>
            <person name="Han B."/>
            <person name="Song L."/>
            <person name="Shu W."/>
        </authorList>
    </citation>
    <scope>NUCLEOTIDE SEQUENCE</scope>
    <source>
        <strain evidence="13">FACHB-1375</strain>
    </source>
</reference>
<dbReference type="Proteomes" id="UP000641646">
    <property type="component" value="Unassembled WGS sequence"/>
</dbReference>
<accession>A0A926VFL9</accession>
<feature type="domain" description="Methyl-accepting transducer" evidence="11">
    <location>
        <begin position="473"/>
        <end position="709"/>
    </location>
</feature>
<dbReference type="RefSeq" id="WP_190465826.1">
    <property type="nucleotide sequence ID" value="NZ_JACJPW010000042.1"/>
</dbReference>
<dbReference type="PROSITE" id="PS50885">
    <property type="entry name" value="HAMP"/>
    <property type="match status" value="1"/>
</dbReference>
<dbReference type="GO" id="GO:0006935">
    <property type="term" value="P:chemotaxis"/>
    <property type="evidence" value="ECO:0007669"/>
    <property type="project" value="UniProtKB-KW"/>
</dbReference>
<evidence type="ECO:0000256" key="3">
    <source>
        <dbReference type="ARBA" id="ARBA00022500"/>
    </source>
</evidence>